<evidence type="ECO:0000313" key="1">
    <source>
        <dbReference type="EMBL" id="KAI3673367.1"/>
    </source>
</evidence>
<organism evidence="1 2">
    <name type="scientific">Arctium lappa</name>
    <name type="common">Greater burdock</name>
    <name type="synonym">Lappa major</name>
    <dbReference type="NCBI Taxonomy" id="4217"/>
    <lineage>
        <taxon>Eukaryota</taxon>
        <taxon>Viridiplantae</taxon>
        <taxon>Streptophyta</taxon>
        <taxon>Embryophyta</taxon>
        <taxon>Tracheophyta</taxon>
        <taxon>Spermatophyta</taxon>
        <taxon>Magnoliopsida</taxon>
        <taxon>eudicotyledons</taxon>
        <taxon>Gunneridae</taxon>
        <taxon>Pentapetalae</taxon>
        <taxon>asterids</taxon>
        <taxon>campanulids</taxon>
        <taxon>Asterales</taxon>
        <taxon>Asteraceae</taxon>
        <taxon>Carduoideae</taxon>
        <taxon>Cardueae</taxon>
        <taxon>Arctiinae</taxon>
        <taxon>Arctium</taxon>
    </lineage>
</organism>
<name>A0ACB8XU41_ARCLA</name>
<gene>
    <name evidence="1" type="ORF">L6452_39485</name>
</gene>
<accession>A0ACB8XU41</accession>
<reference evidence="1 2" key="2">
    <citation type="journal article" date="2022" name="Mol. Ecol. Resour.">
        <title>The genomes of chicory, endive, great burdock and yacon provide insights into Asteraceae paleo-polyploidization history and plant inulin production.</title>
        <authorList>
            <person name="Fan W."/>
            <person name="Wang S."/>
            <person name="Wang H."/>
            <person name="Wang A."/>
            <person name="Jiang F."/>
            <person name="Liu H."/>
            <person name="Zhao H."/>
            <person name="Xu D."/>
            <person name="Zhang Y."/>
        </authorList>
    </citation>
    <scope>NUCLEOTIDE SEQUENCE [LARGE SCALE GENOMIC DNA]</scope>
    <source>
        <strain evidence="2">cv. Niubang</strain>
    </source>
</reference>
<sequence length="104" mass="11856">MGPDRATVVVVENSNEEDNNNSVDEIKEYNGIIMTADMYLHVKLLEVYLGYDVHYMTPSVLRLPFHLPGQQQVVFGAEDDIENVINKTFVASSMFLAWMKCNEL</sequence>
<protein>
    <submittedName>
        <fullName evidence="1">Uncharacterized protein</fullName>
    </submittedName>
</protein>
<dbReference type="EMBL" id="CM042061">
    <property type="protein sequence ID" value="KAI3673367.1"/>
    <property type="molecule type" value="Genomic_DNA"/>
</dbReference>
<keyword evidence="2" id="KW-1185">Reference proteome</keyword>
<proteinExistence type="predicted"/>
<evidence type="ECO:0000313" key="2">
    <source>
        <dbReference type="Proteomes" id="UP001055879"/>
    </source>
</evidence>
<dbReference type="Proteomes" id="UP001055879">
    <property type="component" value="Linkage Group LG15"/>
</dbReference>
<comment type="caution">
    <text evidence="1">The sequence shown here is derived from an EMBL/GenBank/DDBJ whole genome shotgun (WGS) entry which is preliminary data.</text>
</comment>
<reference evidence="2" key="1">
    <citation type="journal article" date="2022" name="Mol. Ecol. Resour.">
        <title>The genomes of chicory, endive, great burdock and yacon provide insights into Asteraceae palaeo-polyploidization history and plant inulin production.</title>
        <authorList>
            <person name="Fan W."/>
            <person name="Wang S."/>
            <person name="Wang H."/>
            <person name="Wang A."/>
            <person name="Jiang F."/>
            <person name="Liu H."/>
            <person name="Zhao H."/>
            <person name="Xu D."/>
            <person name="Zhang Y."/>
        </authorList>
    </citation>
    <scope>NUCLEOTIDE SEQUENCE [LARGE SCALE GENOMIC DNA]</scope>
    <source>
        <strain evidence="2">cv. Niubang</strain>
    </source>
</reference>